<accession>A0A0F9RKR9</accession>
<evidence type="ECO:0000256" key="1">
    <source>
        <dbReference type="SAM" id="MobiDB-lite"/>
    </source>
</evidence>
<reference evidence="2" key="1">
    <citation type="journal article" date="2015" name="Nature">
        <title>Complex archaea that bridge the gap between prokaryotes and eukaryotes.</title>
        <authorList>
            <person name="Spang A."/>
            <person name="Saw J.H."/>
            <person name="Jorgensen S.L."/>
            <person name="Zaremba-Niedzwiedzka K."/>
            <person name="Martijn J."/>
            <person name="Lind A.E."/>
            <person name="van Eijk R."/>
            <person name="Schleper C."/>
            <person name="Guy L."/>
            <person name="Ettema T.J."/>
        </authorList>
    </citation>
    <scope>NUCLEOTIDE SEQUENCE</scope>
</reference>
<evidence type="ECO:0000313" key="2">
    <source>
        <dbReference type="EMBL" id="KKN55349.1"/>
    </source>
</evidence>
<gene>
    <name evidence="2" type="ORF">LCGC14_0583390</name>
</gene>
<feature type="compositionally biased region" description="Polar residues" evidence="1">
    <location>
        <begin position="1"/>
        <end position="12"/>
    </location>
</feature>
<feature type="region of interest" description="Disordered" evidence="1">
    <location>
        <begin position="1"/>
        <end position="20"/>
    </location>
</feature>
<comment type="caution">
    <text evidence="2">The sequence shown here is derived from an EMBL/GenBank/DDBJ whole genome shotgun (WGS) entry which is preliminary data.</text>
</comment>
<dbReference type="AlphaFoldDB" id="A0A0F9RKR9"/>
<name>A0A0F9RKR9_9ZZZZ</name>
<proteinExistence type="predicted"/>
<dbReference type="EMBL" id="LAZR01000889">
    <property type="protein sequence ID" value="KKN55349.1"/>
    <property type="molecule type" value="Genomic_DNA"/>
</dbReference>
<sequence length="473" mass="51825">MSTTATESQTKPVRQMPVNPEWLRAQPSTADRVKPIGVDRDNKIINGMVLAQEGPLKSAGRGEFGKKDLREIVRLAKAEPKGLKSRLAHPNASDDGVGKHLGRIKKVRMDTMDKDGTEISIVRGDLHLAESSFDTPSGDIGSYVLSRTEEDSDAISSSLVLQVDEELRRDRKSGELLLDETTGEPLPPLWHPTAVHASDIVWEGDAVDGLLGSELSVEGLPNGVAWQAGEMLDKLFADQPRAVIEARCAEYLRKRLDRQFGEKAVPDRQTGTLGRKHGKSLLAPAIAIAIESRLKVKEAAIFSDLILTLQSDVCEVQAERDKLKLDLVEARGVTDAAIERDRSQLHQCREAVRDMERGDTGETEFVPVLRTVLEEVVNELGSIVVGPAELRAERDELRESLAVAYRMLEPAATTKGCGMEIVDQGQIDGPIHLQSVSARIDGGSSLPGESVIASQARIARDVAHKRRRMEMEE</sequence>
<organism evidence="2">
    <name type="scientific">marine sediment metagenome</name>
    <dbReference type="NCBI Taxonomy" id="412755"/>
    <lineage>
        <taxon>unclassified sequences</taxon>
        <taxon>metagenomes</taxon>
        <taxon>ecological metagenomes</taxon>
    </lineage>
</organism>
<protein>
    <submittedName>
        <fullName evidence="2">Uncharacterized protein</fullName>
    </submittedName>
</protein>